<evidence type="ECO:0000313" key="3">
    <source>
        <dbReference type="EMBL" id="RAP78521.1"/>
    </source>
</evidence>
<comment type="caution">
    <text evidence="3">The sequence shown here is derived from an EMBL/GenBank/DDBJ whole genome shotgun (WGS) entry which is preliminary data.</text>
</comment>
<dbReference type="PANTHER" id="PTHR39158">
    <property type="entry name" value="OS08G0560600 PROTEIN"/>
    <property type="match status" value="1"/>
</dbReference>
<dbReference type="EMBL" id="QLUW01000001">
    <property type="protein sequence ID" value="RAP78521.1"/>
    <property type="molecule type" value="Genomic_DNA"/>
</dbReference>
<name>A0A328UB16_9BACL</name>
<protein>
    <recommendedName>
        <fullName evidence="2">DnaJ homologue subfamily C member 28 conserved domain-containing protein</fullName>
    </recommendedName>
</protein>
<evidence type="ECO:0000256" key="1">
    <source>
        <dbReference type="SAM" id="MobiDB-lite"/>
    </source>
</evidence>
<feature type="domain" description="DnaJ homologue subfamily C member 28 conserved" evidence="2">
    <location>
        <begin position="57"/>
        <end position="116"/>
    </location>
</feature>
<dbReference type="PANTHER" id="PTHR39158:SF1">
    <property type="entry name" value="DNAJ HOMOLOG SUBFAMILY C MEMBER 28"/>
    <property type="match status" value="1"/>
</dbReference>
<keyword evidence="4" id="KW-1185">Reference proteome</keyword>
<dbReference type="InterPro" id="IPR018961">
    <property type="entry name" value="DnaJ_homolog_subfam-C_membr-28"/>
</dbReference>
<dbReference type="Proteomes" id="UP000249260">
    <property type="component" value="Unassembled WGS sequence"/>
</dbReference>
<accession>A0A328UB16</accession>
<feature type="region of interest" description="Disordered" evidence="1">
    <location>
        <begin position="1"/>
        <end position="43"/>
    </location>
</feature>
<evidence type="ECO:0000313" key="4">
    <source>
        <dbReference type="Proteomes" id="UP000249260"/>
    </source>
</evidence>
<reference evidence="3 4" key="1">
    <citation type="submission" date="2018-06" db="EMBL/GenBank/DDBJ databases">
        <title>Paenibacillus montanisoli sp. nov., isolated from mountain area soil.</title>
        <authorList>
            <person name="Wu M."/>
        </authorList>
    </citation>
    <scope>NUCLEOTIDE SEQUENCE [LARGE SCALE GENOMIC DNA]</scope>
    <source>
        <strain evidence="3 4">RA17</strain>
    </source>
</reference>
<gene>
    <name evidence="3" type="ORF">DL346_08900</name>
</gene>
<dbReference type="Pfam" id="PF09350">
    <property type="entry name" value="DJC28_CD"/>
    <property type="match status" value="1"/>
</dbReference>
<proteinExistence type="predicted"/>
<dbReference type="AlphaFoldDB" id="A0A328UB16"/>
<dbReference type="InterPro" id="IPR052573">
    <property type="entry name" value="DnaJ_C_subfamily_28"/>
</dbReference>
<sequence length="167" mass="19088">MGFWFRKKKNQTDLGAAPASSETSEALPETVAEEEPANDVAVSSRQYWNSGMSAQDWISEMYREQERKGAFEHLAGKGKPLDVPSCDLTNSILKEANFLPAWLTLQHEIHDQLQRLLETDSAGISDSTLEEINAKITKYNSMVPSPILQKWKLTRENMRQQFERWKS</sequence>
<evidence type="ECO:0000259" key="2">
    <source>
        <dbReference type="Pfam" id="PF09350"/>
    </source>
</evidence>
<organism evidence="3 4">
    <name type="scientific">Paenibacillus montanisoli</name>
    <dbReference type="NCBI Taxonomy" id="2081970"/>
    <lineage>
        <taxon>Bacteria</taxon>
        <taxon>Bacillati</taxon>
        <taxon>Bacillota</taxon>
        <taxon>Bacilli</taxon>
        <taxon>Bacillales</taxon>
        <taxon>Paenibacillaceae</taxon>
        <taxon>Paenibacillus</taxon>
    </lineage>
</organism>